<dbReference type="SMART" id="SM00304">
    <property type="entry name" value="HAMP"/>
    <property type="match status" value="1"/>
</dbReference>
<dbReference type="AlphaFoldDB" id="A0A1M5PTS8"/>
<dbReference type="InterPro" id="IPR004089">
    <property type="entry name" value="MCPsignal_dom"/>
</dbReference>
<dbReference type="RefSeq" id="WP_073092463.1">
    <property type="nucleotide sequence ID" value="NZ_FQWY01000026.1"/>
</dbReference>
<feature type="transmembrane region" description="Helical" evidence="5">
    <location>
        <begin position="13"/>
        <end position="33"/>
    </location>
</feature>
<keyword evidence="5" id="KW-0812">Transmembrane</keyword>
<dbReference type="Pfam" id="PF00015">
    <property type="entry name" value="MCPsignal"/>
    <property type="match status" value="1"/>
</dbReference>
<name>A0A1M5PTS8_9FIRM</name>
<dbReference type="Gene3D" id="1.10.287.950">
    <property type="entry name" value="Methyl-accepting chemotaxis protein"/>
    <property type="match status" value="1"/>
</dbReference>
<dbReference type="STRING" id="1123382.SAMN02745221_01570"/>
<dbReference type="PANTHER" id="PTHR32089">
    <property type="entry name" value="METHYL-ACCEPTING CHEMOTAXIS PROTEIN MCPB"/>
    <property type="match status" value="1"/>
</dbReference>
<dbReference type="Pfam" id="PF00672">
    <property type="entry name" value="HAMP"/>
    <property type="match status" value="1"/>
</dbReference>
<keyword evidence="9" id="KW-1185">Reference proteome</keyword>
<evidence type="ECO:0000256" key="3">
    <source>
        <dbReference type="PROSITE-ProRule" id="PRU00284"/>
    </source>
</evidence>
<dbReference type="InterPro" id="IPR003660">
    <property type="entry name" value="HAMP_dom"/>
</dbReference>
<dbReference type="PROSITE" id="PS50111">
    <property type="entry name" value="CHEMOTAXIS_TRANSDUC_2"/>
    <property type="match status" value="1"/>
</dbReference>
<evidence type="ECO:0000259" key="6">
    <source>
        <dbReference type="PROSITE" id="PS50111"/>
    </source>
</evidence>
<feature type="transmembrane region" description="Helical" evidence="5">
    <location>
        <begin position="192"/>
        <end position="212"/>
    </location>
</feature>
<gene>
    <name evidence="8" type="ORF">SAMN02745221_01570</name>
</gene>
<dbReference type="EMBL" id="FQWY01000026">
    <property type="protein sequence ID" value="SHH05294.1"/>
    <property type="molecule type" value="Genomic_DNA"/>
</dbReference>
<feature type="domain" description="Methyl-accepting transducer" evidence="6">
    <location>
        <begin position="287"/>
        <end position="538"/>
    </location>
</feature>
<feature type="domain" description="HAMP" evidence="7">
    <location>
        <begin position="213"/>
        <end position="268"/>
    </location>
</feature>
<evidence type="ECO:0000256" key="1">
    <source>
        <dbReference type="ARBA" id="ARBA00023224"/>
    </source>
</evidence>
<protein>
    <submittedName>
        <fullName evidence="8">Methyl-accepting chemotaxis protein</fullName>
    </submittedName>
</protein>
<organism evidence="8 9">
    <name type="scientific">Thermosyntropha lipolytica DSM 11003</name>
    <dbReference type="NCBI Taxonomy" id="1123382"/>
    <lineage>
        <taxon>Bacteria</taxon>
        <taxon>Bacillati</taxon>
        <taxon>Bacillota</taxon>
        <taxon>Clostridia</taxon>
        <taxon>Eubacteriales</taxon>
        <taxon>Syntrophomonadaceae</taxon>
        <taxon>Thermosyntropha</taxon>
    </lineage>
</organism>
<dbReference type="InterPro" id="IPR004090">
    <property type="entry name" value="Chemotax_Me-accpt_rcpt"/>
</dbReference>
<dbReference type="GO" id="GO:0007165">
    <property type="term" value="P:signal transduction"/>
    <property type="evidence" value="ECO:0007669"/>
    <property type="project" value="UniProtKB-KW"/>
</dbReference>
<dbReference type="OrthoDB" id="1887545at2"/>
<dbReference type="Proteomes" id="UP000242329">
    <property type="component" value="Unassembled WGS sequence"/>
</dbReference>
<sequence length="574" mass="63565">MNWYQNTGMKTKMIIGFMIIAFLALIIGIYGIINIRKIDQMDANLYQKMTVPLGEMVKIADSYQRMRNNVKDIILSDDPEKIRDYENRIQKRNEEFASNLESFSKTLITEEGKRRTEELFEQKKRYDQMMAEVVSLSKAGKKEEARELLYGEAEKLRKEMEGNYHRLMEIKIENAEKTALENTKTAQKATRAAVLFTLFAFILAIALGILIANSITKPLMLVVKQAGDIAEGDLTGEIPEFLLRRRDEIGELLQAFVEMKNKIGTLLEEIMVTVTETEKACSKLAGVVEEVGVKGENINAAVEQIAAGMEETSAAVEEIASSSSEIGEGAKQLELKAREGQQKVEEIEERAEKMREAAKISRQTAQNIYNTKQHEIKEAITEAKIVAEIAKMTEVIGEIAGQTNLLALNAAIEAARAGDQGRGFAVVAEEVRKLAEHSAQTAVNIQQVVQRVQTAVDRLTVNAEEILKFIDDKVTPDYDVLEKTGEIYAQDARFVKNLTADFTLAASKIADSIAEVNKAIEGVAAAIEEATASSQEISSNTADTAKSLNDVAKAAQDQAERAKKLGLVMAKFKV</sequence>
<dbReference type="PRINTS" id="PR00260">
    <property type="entry name" value="CHEMTRNSDUCR"/>
</dbReference>
<dbReference type="GO" id="GO:0016020">
    <property type="term" value="C:membrane"/>
    <property type="evidence" value="ECO:0007669"/>
    <property type="project" value="InterPro"/>
</dbReference>
<dbReference type="PROSITE" id="PS50885">
    <property type="entry name" value="HAMP"/>
    <property type="match status" value="1"/>
</dbReference>
<dbReference type="SMART" id="SM00283">
    <property type="entry name" value="MA"/>
    <property type="match status" value="1"/>
</dbReference>
<keyword evidence="1 3" id="KW-0807">Transducer</keyword>
<accession>A0A1M5PTS8</accession>
<evidence type="ECO:0000313" key="9">
    <source>
        <dbReference type="Proteomes" id="UP000242329"/>
    </source>
</evidence>
<dbReference type="Pfam" id="PF12729">
    <property type="entry name" value="4HB_MCP_1"/>
    <property type="match status" value="1"/>
</dbReference>
<dbReference type="InterPro" id="IPR024478">
    <property type="entry name" value="HlyB_4HB_MCP"/>
</dbReference>
<feature type="coiled-coil region" evidence="4">
    <location>
        <begin position="330"/>
        <end position="364"/>
    </location>
</feature>
<evidence type="ECO:0000256" key="2">
    <source>
        <dbReference type="ARBA" id="ARBA00029447"/>
    </source>
</evidence>
<keyword evidence="5" id="KW-1133">Transmembrane helix</keyword>
<evidence type="ECO:0000259" key="7">
    <source>
        <dbReference type="PROSITE" id="PS50885"/>
    </source>
</evidence>
<keyword evidence="4" id="KW-0175">Coiled coil</keyword>
<evidence type="ECO:0000313" key="8">
    <source>
        <dbReference type="EMBL" id="SHH05294.1"/>
    </source>
</evidence>
<comment type="similarity">
    <text evidence="2">Belongs to the methyl-accepting chemotaxis (MCP) protein family.</text>
</comment>
<keyword evidence="5" id="KW-0472">Membrane</keyword>
<proteinExistence type="inferred from homology"/>
<dbReference type="PANTHER" id="PTHR32089:SF112">
    <property type="entry name" value="LYSOZYME-LIKE PROTEIN-RELATED"/>
    <property type="match status" value="1"/>
</dbReference>
<evidence type="ECO:0000256" key="5">
    <source>
        <dbReference type="SAM" id="Phobius"/>
    </source>
</evidence>
<evidence type="ECO:0000256" key="4">
    <source>
        <dbReference type="SAM" id="Coils"/>
    </source>
</evidence>
<reference evidence="9" key="1">
    <citation type="submission" date="2016-11" db="EMBL/GenBank/DDBJ databases">
        <authorList>
            <person name="Varghese N."/>
            <person name="Submissions S."/>
        </authorList>
    </citation>
    <scope>NUCLEOTIDE SEQUENCE [LARGE SCALE GENOMIC DNA]</scope>
    <source>
        <strain evidence="9">DSM 11003</strain>
    </source>
</reference>
<dbReference type="CDD" id="cd06225">
    <property type="entry name" value="HAMP"/>
    <property type="match status" value="1"/>
</dbReference>
<dbReference type="GO" id="GO:0006935">
    <property type="term" value="P:chemotaxis"/>
    <property type="evidence" value="ECO:0007669"/>
    <property type="project" value="InterPro"/>
</dbReference>
<dbReference type="GO" id="GO:0004888">
    <property type="term" value="F:transmembrane signaling receptor activity"/>
    <property type="evidence" value="ECO:0007669"/>
    <property type="project" value="InterPro"/>
</dbReference>
<dbReference type="SUPFAM" id="SSF58104">
    <property type="entry name" value="Methyl-accepting chemotaxis protein (MCP) signaling domain"/>
    <property type="match status" value="1"/>
</dbReference>